<accession>A0A086AGN8</accession>
<dbReference type="AlphaFoldDB" id="A0A086AGN8"/>
<keyword evidence="3" id="KW-1185">Reference proteome</keyword>
<keyword evidence="1" id="KW-0812">Transmembrane</keyword>
<gene>
    <name evidence="2" type="ORF">IQ37_18260</name>
</gene>
<keyword evidence="1" id="KW-1133">Transmembrane helix</keyword>
<sequence>MKKIHPFLVFIMISLFFIFSSFTQKEKENFFPVLLAGNYDQNPPVNINMDFTNTKDNRLPEPDQEVYESNIDSYVPILFLLGLALILYYSGARASSKHH</sequence>
<comment type="caution">
    <text evidence="2">The sequence shown here is derived from an EMBL/GenBank/DDBJ whole genome shotgun (WGS) entry which is preliminary data.</text>
</comment>
<reference evidence="2 3" key="1">
    <citation type="submission" date="2014-07" db="EMBL/GenBank/DDBJ databases">
        <title>Genome of Chryseobacterium piperi CTM.</title>
        <authorList>
            <person name="Pipes S.E."/>
            <person name="Stropko S.J."/>
            <person name="Newman J.D."/>
        </authorList>
    </citation>
    <scope>NUCLEOTIDE SEQUENCE [LARGE SCALE GENOMIC DNA]</scope>
    <source>
        <strain evidence="2 3">CTM</strain>
    </source>
</reference>
<protein>
    <submittedName>
        <fullName evidence="2">Uncharacterized protein</fullName>
    </submittedName>
</protein>
<proteinExistence type="predicted"/>
<dbReference type="RefSeq" id="WP_034687680.1">
    <property type="nucleotide sequence ID" value="NZ_CP023049.2"/>
</dbReference>
<evidence type="ECO:0000313" key="3">
    <source>
        <dbReference type="Proteomes" id="UP000028709"/>
    </source>
</evidence>
<name>A0A086AGN8_9FLAO</name>
<evidence type="ECO:0000256" key="1">
    <source>
        <dbReference type="SAM" id="Phobius"/>
    </source>
</evidence>
<dbReference type="Proteomes" id="UP000028709">
    <property type="component" value="Unassembled WGS sequence"/>
</dbReference>
<dbReference type="KEGG" id="cpip:CJF12_06170"/>
<feature type="transmembrane region" description="Helical" evidence="1">
    <location>
        <begin position="73"/>
        <end position="91"/>
    </location>
</feature>
<keyword evidence="1" id="KW-0472">Membrane</keyword>
<dbReference type="EMBL" id="JPRJ01000054">
    <property type="protein sequence ID" value="KFF15852.1"/>
    <property type="molecule type" value="Genomic_DNA"/>
</dbReference>
<evidence type="ECO:0000313" key="2">
    <source>
        <dbReference type="EMBL" id="KFF15852.1"/>
    </source>
</evidence>
<organism evidence="2 3">
    <name type="scientific">Chryseobacterium piperi</name>
    <dbReference type="NCBI Taxonomy" id="558152"/>
    <lineage>
        <taxon>Bacteria</taxon>
        <taxon>Pseudomonadati</taxon>
        <taxon>Bacteroidota</taxon>
        <taxon>Flavobacteriia</taxon>
        <taxon>Flavobacteriales</taxon>
        <taxon>Weeksellaceae</taxon>
        <taxon>Chryseobacterium group</taxon>
        <taxon>Chryseobacterium</taxon>
    </lineage>
</organism>